<name>A0A2R6NXK9_9APHY</name>
<accession>A0A2R6NXK9</accession>
<comment type="caution">
    <text evidence="2">The sequence shown here is derived from an EMBL/GenBank/DDBJ whole genome shotgun (WGS) entry which is preliminary data.</text>
</comment>
<keyword evidence="3" id="KW-1185">Reference proteome</keyword>
<feature type="compositionally biased region" description="Acidic residues" evidence="1">
    <location>
        <begin position="63"/>
        <end position="80"/>
    </location>
</feature>
<feature type="region of interest" description="Disordered" evidence="1">
    <location>
        <begin position="45"/>
        <end position="80"/>
    </location>
</feature>
<gene>
    <name evidence="2" type="ORF">PHLCEN_2v7070</name>
</gene>
<dbReference type="EMBL" id="MLYV02000698">
    <property type="protein sequence ID" value="PSR79357.1"/>
    <property type="molecule type" value="Genomic_DNA"/>
</dbReference>
<feature type="compositionally biased region" description="Basic and acidic residues" evidence="1">
    <location>
        <begin position="45"/>
        <end position="62"/>
    </location>
</feature>
<evidence type="ECO:0000256" key="1">
    <source>
        <dbReference type="SAM" id="MobiDB-lite"/>
    </source>
</evidence>
<sequence length="80" mass="9244">MNATGKWAQYECRCQVTSDEHQWRAQECASEVVRSSLAGEQMIEAKRKSVTKGENEDVKRTEDIEDIEDTESENEDIEDF</sequence>
<evidence type="ECO:0000313" key="2">
    <source>
        <dbReference type="EMBL" id="PSR79357.1"/>
    </source>
</evidence>
<organism evidence="2 3">
    <name type="scientific">Hermanssonia centrifuga</name>
    <dbReference type="NCBI Taxonomy" id="98765"/>
    <lineage>
        <taxon>Eukaryota</taxon>
        <taxon>Fungi</taxon>
        <taxon>Dikarya</taxon>
        <taxon>Basidiomycota</taxon>
        <taxon>Agaricomycotina</taxon>
        <taxon>Agaricomycetes</taxon>
        <taxon>Polyporales</taxon>
        <taxon>Meruliaceae</taxon>
        <taxon>Hermanssonia</taxon>
    </lineage>
</organism>
<proteinExistence type="predicted"/>
<protein>
    <submittedName>
        <fullName evidence="2">Uncharacterized protein</fullName>
    </submittedName>
</protein>
<dbReference type="Proteomes" id="UP000186601">
    <property type="component" value="Unassembled WGS sequence"/>
</dbReference>
<evidence type="ECO:0000313" key="3">
    <source>
        <dbReference type="Proteomes" id="UP000186601"/>
    </source>
</evidence>
<dbReference type="AlphaFoldDB" id="A0A2R6NXK9"/>
<reference evidence="2 3" key="1">
    <citation type="submission" date="2018-02" db="EMBL/GenBank/DDBJ databases">
        <title>Genome sequence of the basidiomycete white-rot fungus Phlebia centrifuga.</title>
        <authorList>
            <person name="Granchi Z."/>
            <person name="Peng M."/>
            <person name="de Vries R.P."/>
            <person name="Hilden K."/>
            <person name="Makela M.R."/>
            <person name="Grigoriev I."/>
            <person name="Riley R."/>
        </authorList>
    </citation>
    <scope>NUCLEOTIDE SEQUENCE [LARGE SCALE GENOMIC DNA]</scope>
    <source>
        <strain evidence="2 3">FBCC195</strain>
    </source>
</reference>